<proteinExistence type="inferred from homology"/>
<dbReference type="PANTHER" id="PTHR46268:SF6">
    <property type="entry name" value="UNIVERSAL STRESS PROTEIN UP12"/>
    <property type="match status" value="1"/>
</dbReference>
<evidence type="ECO:0000259" key="2">
    <source>
        <dbReference type="Pfam" id="PF00582"/>
    </source>
</evidence>
<dbReference type="InterPro" id="IPR006016">
    <property type="entry name" value="UspA"/>
</dbReference>
<protein>
    <recommendedName>
        <fullName evidence="2">UspA domain-containing protein</fullName>
    </recommendedName>
</protein>
<dbReference type="eggNOG" id="COG0589">
    <property type="taxonomic scope" value="Bacteria"/>
</dbReference>
<dbReference type="PRINTS" id="PR01438">
    <property type="entry name" value="UNVRSLSTRESS"/>
</dbReference>
<dbReference type="Proteomes" id="UP000007947">
    <property type="component" value="Chromosome"/>
</dbReference>
<organism evidence="3 4">
    <name type="scientific">Microlunatus phosphovorus (strain ATCC 700054 / DSM 10555 / JCM 9379 / NBRC 101784 / NCIMB 13414 / VKM Ac-1990 / NM-1)</name>
    <dbReference type="NCBI Taxonomy" id="1032480"/>
    <lineage>
        <taxon>Bacteria</taxon>
        <taxon>Bacillati</taxon>
        <taxon>Actinomycetota</taxon>
        <taxon>Actinomycetes</taxon>
        <taxon>Propionibacteriales</taxon>
        <taxon>Propionibacteriaceae</taxon>
        <taxon>Microlunatus</taxon>
    </lineage>
</organism>
<dbReference type="Gene3D" id="3.40.50.12370">
    <property type="match status" value="1"/>
</dbReference>
<sequence>MPEEGEMESGRPRTIAVGVDSSPESLAAARFGAKAAELRGLSLTLCHAVCPPATTASSAWQLARVQSQLRIAPSVEVHTVLDQLSPAVLLKEIEDDAAMLVVGRRRTDRPEHSILGSLAAQLVASVRRPLVVVPAGWTPPPWTSRPVIVALDATTEANEVLAYACEEAARWQAPLVATHVVAPSALGEPELSRRAVHELLAGWKQDYPELTIDVDVLVGEPDNAIIEASRRASQLVVGSPRHPQRRRGWTDSVSRTAVRWTHCPLVVVPRND</sequence>
<name>F5XN65_MICPN</name>
<evidence type="ECO:0000256" key="1">
    <source>
        <dbReference type="ARBA" id="ARBA00008791"/>
    </source>
</evidence>
<evidence type="ECO:0000313" key="4">
    <source>
        <dbReference type="Proteomes" id="UP000007947"/>
    </source>
</evidence>
<feature type="domain" description="UspA" evidence="2">
    <location>
        <begin position="13"/>
        <end position="134"/>
    </location>
</feature>
<dbReference type="OrthoDB" id="3819459at2"/>
<dbReference type="AlphaFoldDB" id="F5XN65"/>
<dbReference type="Pfam" id="PF00582">
    <property type="entry name" value="Usp"/>
    <property type="match status" value="2"/>
</dbReference>
<dbReference type="SUPFAM" id="SSF52402">
    <property type="entry name" value="Adenine nucleotide alpha hydrolases-like"/>
    <property type="match status" value="2"/>
</dbReference>
<dbReference type="PANTHER" id="PTHR46268">
    <property type="entry name" value="STRESS RESPONSE PROTEIN NHAX"/>
    <property type="match status" value="1"/>
</dbReference>
<feature type="domain" description="UspA" evidence="2">
    <location>
        <begin position="145"/>
        <end position="269"/>
    </location>
</feature>
<evidence type="ECO:0000313" key="3">
    <source>
        <dbReference type="EMBL" id="BAK36515.1"/>
    </source>
</evidence>
<keyword evidence="4" id="KW-1185">Reference proteome</keyword>
<dbReference type="EMBL" id="AP012204">
    <property type="protein sequence ID" value="BAK36515.1"/>
    <property type="molecule type" value="Genomic_DNA"/>
</dbReference>
<reference evidence="3 4" key="1">
    <citation type="submission" date="2011-05" db="EMBL/GenBank/DDBJ databases">
        <title>Whole genome sequence of Microlunatus phosphovorus NM-1.</title>
        <authorList>
            <person name="Hosoyama A."/>
            <person name="Sasaki K."/>
            <person name="Harada T."/>
            <person name="Igarashi R."/>
            <person name="Kawakoshi A."/>
            <person name="Sasagawa M."/>
            <person name="Fukada J."/>
            <person name="Nakamura S."/>
            <person name="Katano Y."/>
            <person name="Hanada S."/>
            <person name="Kamagata Y."/>
            <person name="Nakamura N."/>
            <person name="Yamazaki S."/>
            <person name="Fujita N."/>
        </authorList>
    </citation>
    <scope>NUCLEOTIDE SEQUENCE [LARGE SCALE GENOMIC DNA]</scope>
    <source>
        <strain evidence="4">ATCC 700054 / DSM 10555 / JCM 9379 / NBRC 101784 / NCIMB 13414 / VKM Ac-1990 / NM-1</strain>
    </source>
</reference>
<dbReference type="KEGG" id="mph:MLP_35010"/>
<dbReference type="InterPro" id="IPR006015">
    <property type="entry name" value="Universal_stress_UspA"/>
</dbReference>
<gene>
    <name evidence="3" type="ordered locus">MLP_35010</name>
</gene>
<accession>F5XN65</accession>
<dbReference type="STRING" id="1032480.MLP_35010"/>
<comment type="similarity">
    <text evidence="1">Belongs to the universal stress protein A family.</text>
</comment>
<dbReference type="HOGENOM" id="CLU_049301_2_3_11"/>